<keyword evidence="4" id="KW-1185">Reference proteome</keyword>
<keyword evidence="1" id="KW-0175">Coiled coil</keyword>
<dbReference type="AlphaFoldDB" id="A0AAD5T8P7"/>
<evidence type="ECO:0000313" key="3">
    <source>
        <dbReference type="EMBL" id="KAJ3132819.1"/>
    </source>
</evidence>
<gene>
    <name evidence="3" type="ORF">HK100_004957</name>
</gene>
<dbReference type="InterPro" id="IPR039341">
    <property type="entry name" value="CFAP99"/>
</dbReference>
<protein>
    <submittedName>
        <fullName evidence="3">Uncharacterized protein</fullName>
    </submittedName>
</protein>
<proteinExistence type="predicted"/>
<feature type="region of interest" description="Disordered" evidence="2">
    <location>
        <begin position="354"/>
        <end position="380"/>
    </location>
</feature>
<feature type="compositionally biased region" description="Low complexity" evidence="2">
    <location>
        <begin position="369"/>
        <end position="380"/>
    </location>
</feature>
<dbReference type="EMBL" id="JADGJH010000237">
    <property type="protein sequence ID" value="KAJ3132819.1"/>
    <property type="molecule type" value="Genomic_DNA"/>
</dbReference>
<evidence type="ECO:0000256" key="2">
    <source>
        <dbReference type="SAM" id="MobiDB-lite"/>
    </source>
</evidence>
<evidence type="ECO:0000313" key="4">
    <source>
        <dbReference type="Proteomes" id="UP001211907"/>
    </source>
</evidence>
<comment type="caution">
    <text evidence="3">The sequence shown here is derived from an EMBL/GenBank/DDBJ whole genome shotgun (WGS) entry which is preliminary data.</text>
</comment>
<feature type="coiled-coil region" evidence="1">
    <location>
        <begin position="75"/>
        <end position="105"/>
    </location>
</feature>
<dbReference type="PANTHER" id="PTHR34649:SF1">
    <property type="entry name" value="CILIA- AND FLAGELLA-ASSOCIATED PROTEIN 99"/>
    <property type="match status" value="1"/>
</dbReference>
<evidence type="ECO:0000256" key="1">
    <source>
        <dbReference type="SAM" id="Coils"/>
    </source>
</evidence>
<reference evidence="3" key="1">
    <citation type="submission" date="2020-05" db="EMBL/GenBank/DDBJ databases">
        <title>Phylogenomic resolution of chytrid fungi.</title>
        <authorList>
            <person name="Stajich J.E."/>
            <person name="Amses K."/>
            <person name="Simmons R."/>
            <person name="Seto K."/>
            <person name="Myers J."/>
            <person name="Bonds A."/>
            <person name="Quandt C.A."/>
            <person name="Barry K."/>
            <person name="Liu P."/>
            <person name="Grigoriev I."/>
            <person name="Longcore J.E."/>
            <person name="James T.Y."/>
        </authorList>
    </citation>
    <scope>NUCLEOTIDE SEQUENCE</scope>
    <source>
        <strain evidence="3">JEL0513</strain>
    </source>
</reference>
<feature type="compositionally biased region" description="Basic and acidic residues" evidence="2">
    <location>
        <begin position="354"/>
        <end position="364"/>
    </location>
</feature>
<sequence length="448" mass="51799">MTVASILREDALVRKAKVEEDRTLSEVELTLKDTSEYRNWKDEMKIKVDEERKSELEKLRLKVQLLHEESFLARQDKLQENKEVVKEAKEEKEILKTLTEIARKEQEIENKKKIEDVHEIMEGIAKAKEKLAVDRHKKAADINTENQMLKEKAQREAEEELARKVDLIQQIRLLEKSNPPVGAIIKAVDLTESSNLGLLGEMSIIELQERLAHIKSRETERTKEKRQEIIQHKTHRLNQILQKLEEIDHERNERKLKRIETQQQISAINNSSFRGSSMLSLLCVNSSSSGGDSVVLLPNADPEIKELQDKLLAKKAKRQSMKNEFSNQKLSGTAASILACANQTVHEHKLKMEFEEESKSKQRDGVPALKQRQQQHQEQQQLLQYEKLPKSNEQIDDYDLHSMKLRNLLENQKATLIHGFTKNEDTLNFFSAVPFSVESKVVTFAHNA</sequence>
<name>A0AAD5T8P7_9FUNG</name>
<accession>A0AAD5T8P7</accession>
<feature type="coiled-coil region" evidence="1">
    <location>
        <begin position="139"/>
        <end position="170"/>
    </location>
</feature>
<dbReference type="Proteomes" id="UP001211907">
    <property type="component" value="Unassembled WGS sequence"/>
</dbReference>
<organism evidence="3 4">
    <name type="scientific">Physocladia obscura</name>
    <dbReference type="NCBI Taxonomy" id="109957"/>
    <lineage>
        <taxon>Eukaryota</taxon>
        <taxon>Fungi</taxon>
        <taxon>Fungi incertae sedis</taxon>
        <taxon>Chytridiomycota</taxon>
        <taxon>Chytridiomycota incertae sedis</taxon>
        <taxon>Chytridiomycetes</taxon>
        <taxon>Chytridiales</taxon>
        <taxon>Chytriomycetaceae</taxon>
        <taxon>Physocladia</taxon>
    </lineage>
</organism>
<dbReference type="PANTHER" id="PTHR34649">
    <property type="entry name" value="CILIA- AND FLAGELLA-ASSOCIATED PROTEIN 99"/>
    <property type="match status" value="1"/>
</dbReference>